<dbReference type="Gene3D" id="2.60.120.40">
    <property type="match status" value="1"/>
</dbReference>
<proteinExistence type="predicted"/>
<accession>A0A6J5LA69</accession>
<dbReference type="EMBL" id="LR796293">
    <property type="protein sequence ID" value="CAB4134996.1"/>
    <property type="molecule type" value="Genomic_DNA"/>
</dbReference>
<dbReference type="EMBL" id="LR796243">
    <property type="protein sequence ID" value="CAB4130875.1"/>
    <property type="molecule type" value="Genomic_DNA"/>
</dbReference>
<name>A0A6J5LA69_9CAUD</name>
<evidence type="ECO:0000313" key="1">
    <source>
        <dbReference type="EMBL" id="CAB4130875.1"/>
    </source>
</evidence>
<dbReference type="InterPro" id="IPR008983">
    <property type="entry name" value="Tumour_necrosis_fac-like_dom"/>
</dbReference>
<evidence type="ECO:0000313" key="2">
    <source>
        <dbReference type="EMBL" id="CAB4134996.1"/>
    </source>
</evidence>
<sequence length="256" mass="26013">MTIEVIQDGTTLVLASPSGSKTIQVVSRGPQGAGGAKGYFGSFYDTSTQTAAAAQAAKTLAMNTTAEAFGISIDVNNGIVFSEAGTYSLTFSLQLANTDNAVGTVDVWVDYNGTAFPDSSTRFDVPARKGAGSPGHTVATVNYVATAVEGGVVKIKWRGSSTDLSIYTIAADSYAPRTPSVILTVVQVMNIQAGPEGPAGAGVPVGGTSGQALVKASSADRDTSWATLFSGGLAKIEVVSDLPASPDATTLYIVTT</sequence>
<organism evidence="1">
    <name type="scientific">uncultured Caudovirales phage</name>
    <dbReference type="NCBI Taxonomy" id="2100421"/>
    <lineage>
        <taxon>Viruses</taxon>
        <taxon>Duplodnaviria</taxon>
        <taxon>Heunggongvirae</taxon>
        <taxon>Uroviricota</taxon>
        <taxon>Caudoviricetes</taxon>
        <taxon>Peduoviridae</taxon>
        <taxon>Maltschvirus</taxon>
        <taxon>Maltschvirus maltsch</taxon>
    </lineage>
</organism>
<gene>
    <name evidence="1" type="ORF">UFOVP121_41</name>
    <name evidence="2" type="ORF">UFOVP277_46</name>
</gene>
<reference evidence="1" key="1">
    <citation type="submission" date="2020-04" db="EMBL/GenBank/DDBJ databases">
        <authorList>
            <person name="Chiriac C."/>
            <person name="Salcher M."/>
            <person name="Ghai R."/>
            <person name="Kavagutti S V."/>
        </authorList>
    </citation>
    <scope>NUCLEOTIDE SEQUENCE</scope>
</reference>
<protein>
    <submittedName>
        <fullName evidence="1">Uncharacterized protein</fullName>
    </submittedName>
</protein>